<keyword evidence="1" id="KW-0732">Signal</keyword>
<organism evidence="2 3">
    <name type="scientific">Pseudoalteromonas tunicata D2</name>
    <dbReference type="NCBI Taxonomy" id="87626"/>
    <lineage>
        <taxon>Bacteria</taxon>
        <taxon>Pseudomonadati</taxon>
        <taxon>Pseudomonadota</taxon>
        <taxon>Gammaproteobacteria</taxon>
        <taxon>Alteromonadales</taxon>
        <taxon>Pseudoalteromonadaceae</taxon>
        <taxon>Pseudoalteromonas</taxon>
    </lineage>
</organism>
<evidence type="ECO:0000313" key="3">
    <source>
        <dbReference type="Proteomes" id="UP000006201"/>
    </source>
</evidence>
<dbReference type="InterPro" id="IPR036909">
    <property type="entry name" value="Cyt_c-like_dom_sf"/>
</dbReference>
<dbReference type="STRING" id="87626.PTD2_09179"/>
<proteinExistence type="predicted"/>
<feature type="chain" id="PRO_5002667047" description="Cytochrome c family protein" evidence="1">
    <location>
        <begin position="23"/>
        <end position="400"/>
    </location>
</feature>
<reference evidence="2 3" key="1">
    <citation type="submission" date="2006-02" db="EMBL/GenBank/DDBJ databases">
        <authorList>
            <person name="Moran M.A."/>
            <person name="Kjelleberg S."/>
            <person name="Egan S."/>
            <person name="Saunders N."/>
            <person name="Thomas T."/>
            <person name="Ferriera S."/>
            <person name="Johnson J."/>
            <person name="Kravitz S."/>
            <person name="Halpern A."/>
            <person name="Remington K."/>
            <person name="Beeson K."/>
            <person name="Tran B."/>
            <person name="Rogers Y.-H."/>
            <person name="Friedman R."/>
            <person name="Venter J.C."/>
        </authorList>
    </citation>
    <scope>NUCLEOTIDE SEQUENCE [LARGE SCALE GENOMIC DNA]</scope>
    <source>
        <strain evidence="2 3">D2</strain>
    </source>
</reference>
<dbReference type="GO" id="GO:0020037">
    <property type="term" value="F:heme binding"/>
    <property type="evidence" value="ECO:0007669"/>
    <property type="project" value="InterPro"/>
</dbReference>
<feature type="signal peptide" evidence="1">
    <location>
        <begin position="1"/>
        <end position="22"/>
    </location>
</feature>
<dbReference type="AlphaFoldDB" id="A4C9E1"/>
<protein>
    <recommendedName>
        <fullName evidence="4">Cytochrome c family protein</fullName>
    </recommendedName>
</protein>
<dbReference type="HOGENOM" id="CLU_717330_0_0_6"/>
<dbReference type="EMBL" id="AAOH01000003">
    <property type="protein sequence ID" value="EAR29206.1"/>
    <property type="molecule type" value="Genomic_DNA"/>
</dbReference>
<name>A4C9E1_9GAMM</name>
<accession>A4C9E1</accession>
<evidence type="ECO:0000313" key="2">
    <source>
        <dbReference type="EMBL" id="EAR29206.1"/>
    </source>
</evidence>
<dbReference type="SUPFAM" id="SSF46626">
    <property type="entry name" value="Cytochrome c"/>
    <property type="match status" value="1"/>
</dbReference>
<comment type="caution">
    <text evidence="2">The sequence shown here is derived from an EMBL/GenBank/DDBJ whole genome shotgun (WGS) entry which is preliminary data.</text>
</comment>
<dbReference type="InterPro" id="IPR036280">
    <property type="entry name" value="Multihaem_cyt_sf"/>
</dbReference>
<dbReference type="SUPFAM" id="SSF48695">
    <property type="entry name" value="Multiheme cytochromes"/>
    <property type="match status" value="1"/>
</dbReference>
<keyword evidence="3" id="KW-1185">Reference proteome</keyword>
<dbReference type="OrthoDB" id="6315598at2"/>
<evidence type="ECO:0008006" key="4">
    <source>
        <dbReference type="Google" id="ProtNLM"/>
    </source>
</evidence>
<dbReference type="Gene3D" id="1.10.760.10">
    <property type="entry name" value="Cytochrome c-like domain"/>
    <property type="match status" value="1"/>
</dbReference>
<dbReference type="GO" id="GO:0009055">
    <property type="term" value="F:electron transfer activity"/>
    <property type="evidence" value="ECO:0007669"/>
    <property type="project" value="InterPro"/>
</dbReference>
<dbReference type="Proteomes" id="UP000006201">
    <property type="component" value="Unassembled WGS sequence"/>
</dbReference>
<dbReference type="eggNOG" id="ENOG5033PKA">
    <property type="taxonomic scope" value="Bacteria"/>
</dbReference>
<dbReference type="RefSeq" id="WP_009838467.1">
    <property type="nucleotide sequence ID" value="NZ_AAOH01000003.1"/>
</dbReference>
<evidence type="ECO:0000256" key="1">
    <source>
        <dbReference type="SAM" id="SignalP"/>
    </source>
</evidence>
<sequence length="400" mass="45740">MFRSLLFTCFLLFLSLSLDSKAEVELIIDECKGCHTSNRLLVEERFSNGFGKWKDPQCFGCHQEITEIAIKFNSGVKDQRYYTLPVSDSKLKVIGHYSLSYLNAPLNPVKNSDKRGRFTRLTLLRFLQRPFGQCNKSGECQAPLMMAYPTISQRNIEHFSDWLSPFYENKDNNLEADFKDDLAPNLGAALFNEKCSGCHSDSDLSGYDSVGLSLFSHQWIFNYANRMTHTVTPERKMPAIAISMAEASQLAIFFQNQRLEKEQQLEQSLNEIPNTFLQDDKSALSKSESFYLWKRLWRDNNCVHCHGIEGRANNAFDTSEVGITRWLTNNDPFDLYARLITREKESQFGIGAKVPGMPMTKSPVPTQVTSLLSRWIKNGCINLNEEALCVQNTQNNEKQK</sequence>
<gene>
    <name evidence="2" type="ORF">PTD2_09179</name>
</gene>